<evidence type="ECO:0000313" key="2">
    <source>
        <dbReference type="Proteomes" id="UP000283269"/>
    </source>
</evidence>
<protein>
    <submittedName>
        <fullName evidence="1">Uncharacterized protein</fullName>
    </submittedName>
</protein>
<organism evidence="1 2">
    <name type="scientific">Psilocybe cyanescens</name>
    <dbReference type="NCBI Taxonomy" id="93625"/>
    <lineage>
        <taxon>Eukaryota</taxon>
        <taxon>Fungi</taxon>
        <taxon>Dikarya</taxon>
        <taxon>Basidiomycota</taxon>
        <taxon>Agaricomycotina</taxon>
        <taxon>Agaricomycetes</taxon>
        <taxon>Agaricomycetidae</taxon>
        <taxon>Agaricales</taxon>
        <taxon>Agaricineae</taxon>
        <taxon>Strophariaceae</taxon>
        <taxon>Psilocybe</taxon>
    </lineage>
</organism>
<dbReference type="Proteomes" id="UP000283269">
    <property type="component" value="Unassembled WGS sequence"/>
</dbReference>
<accession>A0A409WCC9</accession>
<feature type="non-terminal residue" evidence="1">
    <location>
        <position position="1"/>
    </location>
</feature>
<dbReference type="AlphaFoldDB" id="A0A409WCC9"/>
<comment type="caution">
    <text evidence="1">The sequence shown here is derived from an EMBL/GenBank/DDBJ whole genome shotgun (WGS) entry which is preliminary data.</text>
</comment>
<name>A0A409WCC9_PSICY</name>
<gene>
    <name evidence="1" type="ORF">CVT25_003894</name>
</gene>
<proteinExistence type="predicted"/>
<dbReference type="EMBL" id="NHYD01003538">
    <property type="protein sequence ID" value="PPQ76192.1"/>
    <property type="molecule type" value="Genomic_DNA"/>
</dbReference>
<evidence type="ECO:0000313" key="1">
    <source>
        <dbReference type="EMBL" id="PPQ76192.1"/>
    </source>
</evidence>
<keyword evidence="2" id="KW-1185">Reference proteome</keyword>
<dbReference type="InParanoid" id="A0A409WCC9"/>
<reference evidence="1 2" key="1">
    <citation type="journal article" date="2018" name="Evol. Lett.">
        <title>Horizontal gene cluster transfer increased hallucinogenic mushroom diversity.</title>
        <authorList>
            <person name="Reynolds H.T."/>
            <person name="Vijayakumar V."/>
            <person name="Gluck-Thaler E."/>
            <person name="Korotkin H.B."/>
            <person name="Matheny P.B."/>
            <person name="Slot J.C."/>
        </authorList>
    </citation>
    <scope>NUCLEOTIDE SEQUENCE [LARGE SCALE GENOMIC DNA]</scope>
    <source>
        <strain evidence="1 2">2631</strain>
    </source>
</reference>
<sequence>HVPVTYLFPPPLVSPFPSASFRRLHYDPYPHTPTSSSLPSMKSQVRHSYGVCLLSRPDMILAPLAISSIITPSASMFGLDIDCDGECTPLLVDFTNKGEDSVHGLRTLVHSNLSLRSVNGAVKTCGKRVVPVTLVVLWVYIRGGEEARGWRVEGRNRSRRKPIWLWESECEAEEVRSQ</sequence>